<dbReference type="EC" id="3.1.6.1" evidence="4"/>
<evidence type="ECO:0000256" key="1">
    <source>
        <dbReference type="ARBA" id="ARBA00008779"/>
    </source>
</evidence>
<comment type="similarity">
    <text evidence="1">Belongs to the sulfatase family.</text>
</comment>
<reference evidence="4 5" key="1">
    <citation type="submission" date="2019-02" db="EMBL/GenBank/DDBJ databases">
        <title>Deep-cultivation of Planctomycetes and their phenomic and genomic characterization uncovers novel biology.</title>
        <authorList>
            <person name="Wiegand S."/>
            <person name="Jogler M."/>
            <person name="Boedeker C."/>
            <person name="Pinto D."/>
            <person name="Vollmers J."/>
            <person name="Rivas-Marin E."/>
            <person name="Kohn T."/>
            <person name="Peeters S.H."/>
            <person name="Heuer A."/>
            <person name="Rast P."/>
            <person name="Oberbeckmann S."/>
            <person name="Bunk B."/>
            <person name="Jeske O."/>
            <person name="Meyerdierks A."/>
            <person name="Storesund J.E."/>
            <person name="Kallscheuer N."/>
            <person name="Luecker S."/>
            <person name="Lage O.M."/>
            <person name="Pohl T."/>
            <person name="Merkel B.J."/>
            <person name="Hornburger P."/>
            <person name="Mueller R.-W."/>
            <person name="Bruemmer F."/>
            <person name="Labrenz M."/>
            <person name="Spormann A.M."/>
            <person name="Op Den Camp H."/>
            <person name="Overmann J."/>
            <person name="Amann R."/>
            <person name="Jetten M.S.M."/>
            <person name="Mascher T."/>
            <person name="Medema M.H."/>
            <person name="Devos D.P."/>
            <person name="Kaster A.-K."/>
            <person name="Ovreas L."/>
            <person name="Rohde M."/>
            <person name="Galperin M.Y."/>
            <person name="Jogler C."/>
        </authorList>
    </citation>
    <scope>NUCLEOTIDE SEQUENCE [LARGE SCALE GENOMIC DNA]</scope>
    <source>
        <strain evidence="4 5">CA13</strain>
    </source>
</reference>
<dbReference type="PANTHER" id="PTHR42693">
    <property type="entry name" value="ARYLSULFATASE FAMILY MEMBER"/>
    <property type="match status" value="1"/>
</dbReference>
<dbReference type="EMBL" id="SJPJ01000001">
    <property type="protein sequence ID" value="TWT78737.1"/>
    <property type="molecule type" value="Genomic_DNA"/>
</dbReference>
<dbReference type="CDD" id="cd16027">
    <property type="entry name" value="SGSH"/>
    <property type="match status" value="1"/>
</dbReference>
<dbReference type="RefSeq" id="WP_146393800.1">
    <property type="nucleotide sequence ID" value="NZ_SJPJ01000001.1"/>
</dbReference>
<protein>
    <submittedName>
        <fullName evidence="4">Arylsulfatase</fullName>
        <ecNumber evidence="4">3.1.6.1</ecNumber>
    </submittedName>
</protein>
<evidence type="ECO:0000313" key="4">
    <source>
        <dbReference type="EMBL" id="TWT78737.1"/>
    </source>
</evidence>
<keyword evidence="5" id="KW-1185">Reference proteome</keyword>
<dbReference type="Gene3D" id="3.40.720.10">
    <property type="entry name" value="Alkaline Phosphatase, subunit A"/>
    <property type="match status" value="1"/>
</dbReference>
<organism evidence="4 5">
    <name type="scientific">Novipirellula herctigrandis</name>
    <dbReference type="NCBI Taxonomy" id="2527986"/>
    <lineage>
        <taxon>Bacteria</taxon>
        <taxon>Pseudomonadati</taxon>
        <taxon>Planctomycetota</taxon>
        <taxon>Planctomycetia</taxon>
        <taxon>Pirellulales</taxon>
        <taxon>Pirellulaceae</taxon>
        <taxon>Novipirellula</taxon>
    </lineage>
</organism>
<dbReference type="InterPro" id="IPR050738">
    <property type="entry name" value="Sulfatase"/>
</dbReference>
<sequence>MLQPLGRVVLAGLAVTLVLAVISPRLHSAETQPSNILFIHMEDMGVQIPAYGDHTVATPNLDRLAAEGIVFEHAHVVAATCAASRGALFSGLHPHQNGIMGFIDSHGFHFREGLTTFIHALKEQGYECGLTYKTGVKPNPPFDFKPSYKQNRLTGEDSDHLVNNSVDNFRFFLQHLEEGTPFYFQAQTPDTHSTWHRPEFINPGSEGWPYPDVDLAKLRPFDWLGDDFAMNAKFRREVGTYYSAIQRVDWFVGRILALLDEFGHADSTLVIFSSDHGPSHLLRGKTTPYQAGLQVPFIVRWPGVVANPGTRSSALVSFVDLSPTFQEAAGVSPPLYLPGYSLIPLFKGEPPARKFLYSTYVAHTTNQGSYWPTRTIMDGRHKLIHNLNGNGVRRRIPDGYNNTSFLLAKTLAELPVDSVARTVADRSTAPPEFELYDLENDPGEIHNLIGQTEHRSIEKSLHEQLRRWQQTVVDDPFRDPQYLDSFNADYAQRLAQYERKRQQMPASEIKRSKYRVDWDHRIESWDPTPYLRAAGESQ</sequence>
<dbReference type="Proteomes" id="UP000315010">
    <property type="component" value="Unassembled WGS sequence"/>
</dbReference>
<evidence type="ECO:0000256" key="2">
    <source>
        <dbReference type="ARBA" id="ARBA00022801"/>
    </source>
</evidence>
<dbReference type="InterPro" id="IPR017850">
    <property type="entry name" value="Alkaline_phosphatase_core_sf"/>
</dbReference>
<dbReference type="InterPro" id="IPR000917">
    <property type="entry name" value="Sulfatase_N"/>
</dbReference>
<gene>
    <name evidence="4" type="ORF">CA13_01340</name>
</gene>
<dbReference type="SUPFAM" id="SSF53649">
    <property type="entry name" value="Alkaline phosphatase-like"/>
    <property type="match status" value="1"/>
</dbReference>
<dbReference type="GO" id="GO:0004065">
    <property type="term" value="F:arylsulfatase activity"/>
    <property type="evidence" value="ECO:0007669"/>
    <property type="project" value="UniProtKB-EC"/>
</dbReference>
<dbReference type="OrthoDB" id="9762324at2"/>
<dbReference type="AlphaFoldDB" id="A0A5C5YW30"/>
<feature type="domain" description="Sulfatase N-terminal" evidence="3">
    <location>
        <begin position="34"/>
        <end position="331"/>
    </location>
</feature>
<dbReference type="Pfam" id="PF00884">
    <property type="entry name" value="Sulfatase"/>
    <property type="match status" value="1"/>
</dbReference>
<evidence type="ECO:0000313" key="5">
    <source>
        <dbReference type="Proteomes" id="UP000315010"/>
    </source>
</evidence>
<name>A0A5C5YW30_9BACT</name>
<evidence type="ECO:0000259" key="3">
    <source>
        <dbReference type="Pfam" id="PF00884"/>
    </source>
</evidence>
<proteinExistence type="inferred from homology"/>
<comment type="caution">
    <text evidence="4">The sequence shown here is derived from an EMBL/GenBank/DDBJ whole genome shotgun (WGS) entry which is preliminary data.</text>
</comment>
<accession>A0A5C5YW30</accession>
<dbReference type="PANTHER" id="PTHR42693:SF53">
    <property type="entry name" value="ENDO-4-O-SULFATASE"/>
    <property type="match status" value="1"/>
</dbReference>
<keyword evidence="2 4" id="KW-0378">Hydrolase</keyword>